<dbReference type="EMBL" id="JAUEDM010000005">
    <property type="protein sequence ID" value="KAK3317077.1"/>
    <property type="molecule type" value="Genomic_DNA"/>
</dbReference>
<proteinExistence type="predicted"/>
<gene>
    <name evidence="2" type="ORF">B0H66DRAFT_583417</name>
</gene>
<dbReference type="InterPro" id="IPR000719">
    <property type="entry name" value="Prot_kinase_dom"/>
</dbReference>
<sequence length="531" mass="60460">MEMSCDLVDAIWRPSFVFKHPRLRSRQWTDVQNRVNALPTTNSSRWRIDGAATFKTRFFALPLDLLDSCCLPPLRIDLFLPDQALYPPALRQSLDATRGVLLLHPSAVAALGISRYLCRALDYCARNKDFLTKYSRLPFGSTIIIDNVVADTTKINLTVEPKYSLESAANSLPEILQQPWVSNVPPDRWPPSIDIFNLSVVRQIHDSVTLLANFKSGSDDFHHVLNELKLLLTTSPHPNIKSAFCGKQAVLGFLLPYFPAGSIRDILPAFIWCIQMSSALIHVLEEGCTFYSDLRPDNVLLSDGGHVVLCDFEQRGNWHEWCPPEILYPQYFENLVANRRRSSDPTWNTLMSTYQHDRPEAVGGSFVHSKNRPWYALSLDSQEKAMVYTLGLFIYCVFEGLSSVRPSIAYHFPIEPEVNFPEFRRTPSKIRELIRSCTVDAPQWDDNTAHHDAPLRKGALGNEPLHCNATGQQAAEIVLDAAQDFWINELEQARKFFNTDQWRTQKFGRDRPSLKEVMNSLKNIQLGTLEQ</sequence>
<accession>A0AAE0I202</accession>
<organism evidence="2 3">
    <name type="scientific">Apodospora peruviana</name>
    <dbReference type="NCBI Taxonomy" id="516989"/>
    <lineage>
        <taxon>Eukaryota</taxon>
        <taxon>Fungi</taxon>
        <taxon>Dikarya</taxon>
        <taxon>Ascomycota</taxon>
        <taxon>Pezizomycotina</taxon>
        <taxon>Sordariomycetes</taxon>
        <taxon>Sordariomycetidae</taxon>
        <taxon>Sordariales</taxon>
        <taxon>Lasiosphaeriaceae</taxon>
        <taxon>Apodospora</taxon>
    </lineage>
</organism>
<keyword evidence="3" id="KW-1185">Reference proteome</keyword>
<evidence type="ECO:0000313" key="2">
    <source>
        <dbReference type="EMBL" id="KAK3317077.1"/>
    </source>
</evidence>
<dbReference type="Gene3D" id="1.10.510.10">
    <property type="entry name" value="Transferase(Phosphotransferase) domain 1"/>
    <property type="match status" value="1"/>
</dbReference>
<feature type="domain" description="Protein kinase" evidence="1">
    <location>
        <begin position="128"/>
        <end position="526"/>
    </location>
</feature>
<name>A0AAE0I202_9PEZI</name>
<protein>
    <recommendedName>
        <fullName evidence="1">Protein kinase domain-containing protein</fullName>
    </recommendedName>
</protein>
<reference evidence="2" key="1">
    <citation type="journal article" date="2023" name="Mol. Phylogenet. Evol.">
        <title>Genome-scale phylogeny and comparative genomics of the fungal order Sordariales.</title>
        <authorList>
            <person name="Hensen N."/>
            <person name="Bonometti L."/>
            <person name="Westerberg I."/>
            <person name="Brannstrom I.O."/>
            <person name="Guillou S."/>
            <person name="Cros-Aarteil S."/>
            <person name="Calhoun S."/>
            <person name="Haridas S."/>
            <person name="Kuo A."/>
            <person name="Mondo S."/>
            <person name="Pangilinan J."/>
            <person name="Riley R."/>
            <person name="LaButti K."/>
            <person name="Andreopoulos B."/>
            <person name="Lipzen A."/>
            <person name="Chen C."/>
            <person name="Yan M."/>
            <person name="Daum C."/>
            <person name="Ng V."/>
            <person name="Clum A."/>
            <person name="Steindorff A."/>
            <person name="Ohm R.A."/>
            <person name="Martin F."/>
            <person name="Silar P."/>
            <person name="Natvig D.O."/>
            <person name="Lalanne C."/>
            <person name="Gautier V."/>
            <person name="Ament-Velasquez S.L."/>
            <person name="Kruys A."/>
            <person name="Hutchinson M.I."/>
            <person name="Powell A.J."/>
            <person name="Barry K."/>
            <person name="Miller A.N."/>
            <person name="Grigoriev I.V."/>
            <person name="Debuchy R."/>
            <person name="Gladieux P."/>
            <person name="Hiltunen Thoren M."/>
            <person name="Johannesson H."/>
        </authorList>
    </citation>
    <scope>NUCLEOTIDE SEQUENCE</scope>
    <source>
        <strain evidence="2">CBS 118394</strain>
    </source>
</reference>
<evidence type="ECO:0000313" key="3">
    <source>
        <dbReference type="Proteomes" id="UP001283341"/>
    </source>
</evidence>
<comment type="caution">
    <text evidence="2">The sequence shown here is derived from an EMBL/GenBank/DDBJ whole genome shotgun (WGS) entry which is preliminary data.</text>
</comment>
<evidence type="ECO:0000259" key="1">
    <source>
        <dbReference type="PROSITE" id="PS50011"/>
    </source>
</evidence>
<dbReference type="AlphaFoldDB" id="A0AAE0I202"/>
<dbReference type="GO" id="GO:0004672">
    <property type="term" value="F:protein kinase activity"/>
    <property type="evidence" value="ECO:0007669"/>
    <property type="project" value="InterPro"/>
</dbReference>
<dbReference type="PROSITE" id="PS50011">
    <property type="entry name" value="PROTEIN_KINASE_DOM"/>
    <property type="match status" value="1"/>
</dbReference>
<dbReference type="SUPFAM" id="SSF56112">
    <property type="entry name" value="Protein kinase-like (PK-like)"/>
    <property type="match status" value="1"/>
</dbReference>
<dbReference type="Proteomes" id="UP001283341">
    <property type="component" value="Unassembled WGS sequence"/>
</dbReference>
<reference evidence="2" key="2">
    <citation type="submission" date="2023-06" db="EMBL/GenBank/DDBJ databases">
        <authorList>
            <consortium name="Lawrence Berkeley National Laboratory"/>
            <person name="Haridas S."/>
            <person name="Hensen N."/>
            <person name="Bonometti L."/>
            <person name="Westerberg I."/>
            <person name="Brannstrom I.O."/>
            <person name="Guillou S."/>
            <person name="Cros-Aarteil S."/>
            <person name="Calhoun S."/>
            <person name="Kuo A."/>
            <person name="Mondo S."/>
            <person name="Pangilinan J."/>
            <person name="Riley R."/>
            <person name="Labutti K."/>
            <person name="Andreopoulos B."/>
            <person name="Lipzen A."/>
            <person name="Chen C."/>
            <person name="Yanf M."/>
            <person name="Daum C."/>
            <person name="Ng V."/>
            <person name="Clum A."/>
            <person name="Steindorff A."/>
            <person name="Ohm R."/>
            <person name="Martin F."/>
            <person name="Silar P."/>
            <person name="Natvig D."/>
            <person name="Lalanne C."/>
            <person name="Gautier V."/>
            <person name="Ament-Velasquez S.L."/>
            <person name="Kruys A."/>
            <person name="Hutchinson M.I."/>
            <person name="Powell A.J."/>
            <person name="Barry K."/>
            <person name="Miller A.N."/>
            <person name="Grigoriev I.V."/>
            <person name="Debuchy R."/>
            <person name="Gladieux P."/>
            <person name="Thoren M.H."/>
            <person name="Johannesson H."/>
        </authorList>
    </citation>
    <scope>NUCLEOTIDE SEQUENCE</scope>
    <source>
        <strain evidence="2">CBS 118394</strain>
    </source>
</reference>
<dbReference type="GO" id="GO:0005524">
    <property type="term" value="F:ATP binding"/>
    <property type="evidence" value="ECO:0007669"/>
    <property type="project" value="InterPro"/>
</dbReference>
<dbReference type="InterPro" id="IPR011009">
    <property type="entry name" value="Kinase-like_dom_sf"/>
</dbReference>